<evidence type="ECO:0008006" key="4">
    <source>
        <dbReference type="Google" id="ProtNLM"/>
    </source>
</evidence>
<dbReference type="GeneID" id="37080911"/>
<dbReference type="AlphaFoldDB" id="A0A318Z9V5"/>
<reference evidence="2 3" key="1">
    <citation type="submission" date="2016-12" db="EMBL/GenBank/DDBJ databases">
        <title>The genomes of Aspergillus section Nigri reveals drivers in fungal speciation.</title>
        <authorList>
            <consortium name="DOE Joint Genome Institute"/>
            <person name="Vesth T.C."/>
            <person name="Nybo J."/>
            <person name="Theobald S."/>
            <person name="Brandl J."/>
            <person name="Frisvad J.C."/>
            <person name="Nielsen K.F."/>
            <person name="Lyhne E.K."/>
            <person name="Kogle M.E."/>
            <person name="Kuo A."/>
            <person name="Riley R."/>
            <person name="Clum A."/>
            <person name="Nolan M."/>
            <person name="Lipzen A."/>
            <person name="Salamov A."/>
            <person name="Henrissat B."/>
            <person name="Wiebenga A."/>
            <person name="De Vries R.P."/>
            <person name="Grigoriev I.V."/>
            <person name="Mortensen U.H."/>
            <person name="Andersen M.R."/>
            <person name="Baker S.E."/>
        </authorList>
    </citation>
    <scope>NUCLEOTIDE SEQUENCE [LARGE SCALE GENOMIC DNA]</scope>
    <source>
        <strain evidence="2 3">JOP 1030-1</strain>
    </source>
</reference>
<organism evidence="2 3">
    <name type="scientific">Aspergillus saccharolyticus JOP 1030-1</name>
    <dbReference type="NCBI Taxonomy" id="1450539"/>
    <lineage>
        <taxon>Eukaryota</taxon>
        <taxon>Fungi</taxon>
        <taxon>Dikarya</taxon>
        <taxon>Ascomycota</taxon>
        <taxon>Pezizomycotina</taxon>
        <taxon>Eurotiomycetes</taxon>
        <taxon>Eurotiomycetidae</taxon>
        <taxon>Eurotiales</taxon>
        <taxon>Aspergillaceae</taxon>
        <taxon>Aspergillus</taxon>
        <taxon>Aspergillus subgen. Circumdati</taxon>
    </lineage>
</organism>
<dbReference type="OrthoDB" id="4497766at2759"/>
<dbReference type="RefSeq" id="XP_025430177.1">
    <property type="nucleotide sequence ID" value="XM_025579682.1"/>
</dbReference>
<keyword evidence="1" id="KW-0732">Signal</keyword>
<feature type="chain" id="PRO_5016452846" description="Dickkopf N-terminal cysteine-rich domain-containing protein" evidence="1">
    <location>
        <begin position="19"/>
        <end position="210"/>
    </location>
</feature>
<keyword evidence="3" id="KW-1185">Reference proteome</keyword>
<sequence length="210" mass="22880">MRSILPPLLLLFFVLTNACTPPPDPTPEYLTTRPACTTDENCQTTAMEPNYCFPAAHKCLPRLAPGTCCATHNECATNYCHAGSCAISQRGKPCASTVADCRATNTNENTSERWICATETRTCLPAVLPVGASCLVDEQCGFGACQAGPAPFRNLAEMNGRDKGKRSKRIYGPFLSHDMESLTQQKPREGMMNNGCTLTIALRLQRDNTR</sequence>
<gene>
    <name evidence="2" type="ORF">BP01DRAFT_424259</name>
</gene>
<accession>A0A318Z9V5</accession>
<evidence type="ECO:0000256" key="1">
    <source>
        <dbReference type="SAM" id="SignalP"/>
    </source>
</evidence>
<protein>
    <recommendedName>
        <fullName evidence="4">Dickkopf N-terminal cysteine-rich domain-containing protein</fullName>
    </recommendedName>
</protein>
<dbReference type="Proteomes" id="UP000248349">
    <property type="component" value="Unassembled WGS sequence"/>
</dbReference>
<evidence type="ECO:0000313" key="3">
    <source>
        <dbReference type="Proteomes" id="UP000248349"/>
    </source>
</evidence>
<proteinExistence type="predicted"/>
<name>A0A318Z9V5_9EURO</name>
<evidence type="ECO:0000313" key="2">
    <source>
        <dbReference type="EMBL" id="PYH44195.1"/>
    </source>
</evidence>
<feature type="signal peptide" evidence="1">
    <location>
        <begin position="1"/>
        <end position="18"/>
    </location>
</feature>
<dbReference type="EMBL" id="KZ821238">
    <property type="protein sequence ID" value="PYH44195.1"/>
    <property type="molecule type" value="Genomic_DNA"/>
</dbReference>